<organism evidence="1">
    <name type="scientific">marine sediment metagenome</name>
    <dbReference type="NCBI Taxonomy" id="412755"/>
    <lineage>
        <taxon>unclassified sequences</taxon>
        <taxon>metagenomes</taxon>
        <taxon>ecological metagenomes</taxon>
    </lineage>
</organism>
<gene>
    <name evidence="1" type="ORF">LCGC14_1578260</name>
</gene>
<reference evidence="1" key="1">
    <citation type="journal article" date="2015" name="Nature">
        <title>Complex archaea that bridge the gap between prokaryotes and eukaryotes.</title>
        <authorList>
            <person name="Spang A."/>
            <person name="Saw J.H."/>
            <person name="Jorgensen S.L."/>
            <person name="Zaremba-Niedzwiedzka K."/>
            <person name="Martijn J."/>
            <person name="Lind A.E."/>
            <person name="van Eijk R."/>
            <person name="Schleper C."/>
            <person name="Guy L."/>
            <person name="Ettema T.J."/>
        </authorList>
    </citation>
    <scope>NUCLEOTIDE SEQUENCE</scope>
</reference>
<evidence type="ECO:0000313" key="1">
    <source>
        <dbReference type="EMBL" id="KKM27085.1"/>
    </source>
</evidence>
<comment type="caution">
    <text evidence="1">The sequence shown here is derived from an EMBL/GenBank/DDBJ whole genome shotgun (WGS) entry which is preliminary data.</text>
</comment>
<dbReference type="AlphaFoldDB" id="A0A0F9LHX7"/>
<protein>
    <submittedName>
        <fullName evidence="1">Uncharacterized protein</fullName>
    </submittedName>
</protein>
<proteinExistence type="predicted"/>
<sequence>MKTFMDELEYCVHMGILRDSSFNRKKLKFKVSKKINEIDKKIVVIDGDENALSEVY</sequence>
<dbReference type="EMBL" id="LAZR01012389">
    <property type="protein sequence ID" value="KKM27085.1"/>
    <property type="molecule type" value="Genomic_DNA"/>
</dbReference>
<name>A0A0F9LHX7_9ZZZZ</name>
<accession>A0A0F9LHX7</accession>